<protein>
    <recommendedName>
        <fullName evidence="19">LRRCT domain-containing protein</fullName>
    </recommendedName>
</protein>
<dbReference type="GO" id="GO:0005886">
    <property type="term" value="C:plasma membrane"/>
    <property type="evidence" value="ECO:0007669"/>
    <property type="project" value="UniProtKB-SubCell"/>
</dbReference>
<keyword evidence="18" id="KW-1185">Reference proteome</keyword>
<evidence type="ECO:0000256" key="6">
    <source>
        <dbReference type="ARBA" id="ARBA00022729"/>
    </source>
</evidence>
<dbReference type="KEGG" id="hro:HELRODRAFT_190929"/>
<dbReference type="CTD" id="20211753"/>
<dbReference type="GO" id="GO:0034220">
    <property type="term" value="P:monoatomic ion transmembrane transport"/>
    <property type="evidence" value="ECO:0007669"/>
    <property type="project" value="UniProtKB-KW"/>
</dbReference>
<dbReference type="EnsemblMetazoa" id="HelroT190929">
    <property type="protein sequence ID" value="HelroP190929"/>
    <property type="gene ID" value="HelroG190929"/>
</dbReference>
<dbReference type="eggNOG" id="KOG4194">
    <property type="taxonomic scope" value="Eukaryota"/>
</dbReference>
<dbReference type="AlphaFoldDB" id="T1FSF6"/>
<keyword evidence="10 14" id="KW-0472">Membrane</keyword>
<keyword evidence="12" id="KW-0407">Ion channel</keyword>
<keyword evidence="6 15" id="KW-0732">Signal</keyword>
<keyword evidence="9" id="KW-0406">Ion transport</keyword>
<evidence type="ECO:0000256" key="4">
    <source>
        <dbReference type="ARBA" id="ARBA00022614"/>
    </source>
</evidence>
<feature type="transmembrane region" description="Helical" evidence="14">
    <location>
        <begin position="389"/>
        <end position="413"/>
    </location>
</feature>
<dbReference type="PROSITE" id="PS51450">
    <property type="entry name" value="LRR"/>
    <property type="match status" value="3"/>
</dbReference>
<evidence type="ECO:0000256" key="3">
    <source>
        <dbReference type="ARBA" id="ARBA00022475"/>
    </source>
</evidence>
<sequence>MACPFFKLAIFVFTANIFYPKIFCQPKLETELCQNATQLKCSCKKFDNSNASTTTLLEVVCSNASLATIPNFLGPLRSLIINNDTFKILPVFDRYYELNRLELMHDNINLISDYAFHNLTQLNYLDLSYNDIVNLNEFSFSGLKNLEVLNLQMNRIFIILHNVFTFELLPSLQILHLDGCKIFQVEAGSFNGMGNLAVLNLTGNKIDEPETLGTSNGQLHSLRHLLLGSNRIRELHESFLKYTPNLEELNLEGNKLSTVSSLNFEPVKKSLRSLNLRGNQINELQPKCFKNLNSLEHLDLSYNQLMVIRRKALPDFEVETSLGFNLIMHDNFLNCSNCDNAWLFENNRVKNAMKFNASICTSPENITFITASSTLFKPCVSDDERMYKVTLAIFILIFLVVLAVIIVFGVLWYRKRNSDRYPRAMNVGLSRNSGWVGEGTASNEGKFSYRELENQNAFSIDDNEDNNNVSADATNNDNDAKL</sequence>
<reference evidence="16 18" key="2">
    <citation type="journal article" date="2013" name="Nature">
        <title>Insights into bilaterian evolution from three spiralian genomes.</title>
        <authorList>
            <person name="Simakov O."/>
            <person name="Marletaz F."/>
            <person name="Cho S.J."/>
            <person name="Edsinger-Gonzales E."/>
            <person name="Havlak P."/>
            <person name="Hellsten U."/>
            <person name="Kuo D.H."/>
            <person name="Larsson T."/>
            <person name="Lv J."/>
            <person name="Arendt D."/>
            <person name="Savage R."/>
            <person name="Osoegawa K."/>
            <person name="de Jong P."/>
            <person name="Grimwood J."/>
            <person name="Chapman J.A."/>
            <person name="Shapiro H."/>
            <person name="Aerts A."/>
            <person name="Otillar R.P."/>
            <person name="Terry A.Y."/>
            <person name="Boore J.L."/>
            <person name="Grigoriev I.V."/>
            <person name="Lindberg D.R."/>
            <person name="Seaver E.C."/>
            <person name="Weisblat D.A."/>
            <person name="Putnam N.H."/>
            <person name="Rokhsar D.S."/>
        </authorList>
    </citation>
    <scope>NUCLEOTIDE SEQUENCE</scope>
</reference>
<evidence type="ECO:0000256" key="2">
    <source>
        <dbReference type="ARBA" id="ARBA00022448"/>
    </source>
</evidence>
<dbReference type="PANTHER" id="PTHR46473">
    <property type="entry name" value="GH08155P"/>
    <property type="match status" value="1"/>
</dbReference>
<keyword evidence="3" id="KW-1003">Cell membrane</keyword>
<dbReference type="GeneID" id="20211753"/>
<evidence type="ECO:0000256" key="9">
    <source>
        <dbReference type="ARBA" id="ARBA00023065"/>
    </source>
</evidence>
<dbReference type="PRINTS" id="PR00019">
    <property type="entry name" value="LEURICHRPT"/>
</dbReference>
<feature type="region of interest" description="Disordered" evidence="13">
    <location>
        <begin position="458"/>
        <end position="482"/>
    </location>
</feature>
<dbReference type="InParanoid" id="T1FSF6"/>
<dbReference type="InterPro" id="IPR032675">
    <property type="entry name" value="LRR_dom_sf"/>
</dbReference>
<reference evidence="18" key="1">
    <citation type="submission" date="2012-12" db="EMBL/GenBank/DDBJ databases">
        <authorList>
            <person name="Hellsten U."/>
            <person name="Grimwood J."/>
            <person name="Chapman J.A."/>
            <person name="Shapiro H."/>
            <person name="Aerts A."/>
            <person name="Otillar R.P."/>
            <person name="Terry A.Y."/>
            <person name="Boore J.L."/>
            <person name="Simakov O."/>
            <person name="Marletaz F."/>
            <person name="Cho S.-J."/>
            <person name="Edsinger-Gonzales E."/>
            <person name="Havlak P."/>
            <person name="Kuo D.-H."/>
            <person name="Larsson T."/>
            <person name="Lv J."/>
            <person name="Arendt D."/>
            <person name="Savage R."/>
            <person name="Osoegawa K."/>
            <person name="de Jong P."/>
            <person name="Lindberg D.R."/>
            <person name="Seaver E.C."/>
            <person name="Weisblat D.A."/>
            <person name="Putnam N.H."/>
            <person name="Grigoriev I.V."/>
            <person name="Rokhsar D.S."/>
        </authorList>
    </citation>
    <scope>NUCLEOTIDE SEQUENCE</scope>
</reference>
<dbReference type="PANTHER" id="PTHR46473:SF10">
    <property type="entry name" value="LD45603P-RELATED"/>
    <property type="match status" value="1"/>
</dbReference>
<dbReference type="OrthoDB" id="10008953at2759"/>
<dbReference type="STRING" id="6412.T1FSF6"/>
<evidence type="ECO:0000256" key="7">
    <source>
        <dbReference type="ARBA" id="ARBA00022737"/>
    </source>
</evidence>
<evidence type="ECO:0000256" key="10">
    <source>
        <dbReference type="ARBA" id="ARBA00023136"/>
    </source>
</evidence>
<dbReference type="EMBL" id="KB096134">
    <property type="protein sequence ID" value="ESO08188.1"/>
    <property type="molecule type" value="Genomic_DNA"/>
</dbReference>
<keyword evidence="5 14" id="KW-0812">Transmembrane</keyword>
<dbReference type="EMBL" id="AMQM01003429">
    <property type="status" value="NOT_ANNOTATED_CDS"/>
    <property type="molecule type" value="Genomic_DNA"/>
</dbReference>
<evidence type="ECO:0000313" key="18">
    <source>
        <dbReference type="Proteomes" id="UP000015101"/>
    </source>
</evidence>
<dbReference type="Gene3D" id="3.80.10.10">
    <property type="entry name" value="Ribonuclease Inhibitor"/>
    <property type="match status" value="1"/>
</dbReference>
<evidence type="ECO:0000313" key="17">
    <source>
        <dbReference type="EnsemblMetazoa" id="HelroP190929"/>
    </source>
</evidence>
<keyword evidence="2" id="KW-0813">Transport</keyword>
<feature type="compositionally biased region" description="Polar residues" evidence="13">
    <location>
        <begin position="466"/>
        <end position="482"/>
    </location>
</feature>
<keyword evidence="7" id="KW-0677">Repeat</keyword>
<gene>
    <name evidence="17" type="primary">20211753</name>
    <name evidence="16" type="ORF">HELRODRAFT_190929</name>
</gene>
<dbReference type="HOGENOM" id="CLU_566568_0_0_1"/>
<keyword evidence="4" id="KW-0433">Leucine-rich repeat</keyword>
<evidence type="ECO:0000256" key="15">
    <source>
        <dbReference type="SAM" id="SignalP"/>
    </source>
</evidence>
<evidence type="ECO:0000256" key="14">
    <source>
        <dbReference type="SAM" id="Phobius"/>
    </source>
</evidence>
<dbReference type="RefSeq" id="XP_009013977.1">
    <property type="nucleotide sequence ID" value="XM_009015729.1"/>
</dbReference>
<dbReference type="SUPFAM" id="SSF52058">
    <property type="entry name" value="L domain-like"/>
    <property type="match status" value="1"/>
</dbReference>
<evidence type="ECO:0000313" key="16">
    <source>
        <dbReference type="EMBL" id="ESO08188.1"/>
    </source>
</evidence>
<reference evidence="17" key="3">
    <citation type="submission" date="2015-06" db="UniProtKB">
        <authorList>
            <consortium name="EnsemblMetazoa"/>
        </authorList>
    </citation>
    <scope>IDENTIFICATION</scope>
</reference>
<accession>T1FSF6</accession>
<evidence type="ECO:0000256" key="12">
    <source>
        <dbReference type="ARBA" id="ARBA00023303"/>
    </source>
</evidence>
<evidence type="ECO:0000256" key="5">
    <source>
        <dbReference type="ARBA" id="ARBA00022692"/>
    </source>
</evidence>
<dbReference type="Proteomes" id="UP000015101">
    <property type="component" value="Unassembled WGS sequence"/>
</dbReference>
<feature type="signal peptide" evidence="15">
    <location>
        <begin position="1"/>
        <end position="24"/>
    </location>
</feature>
<name>T1FSF6_HELRO</name>
<dbReference type="OMA" id="HESFLKY"/>
<dbReference type="Pfam" id="PF13855">
    <property type="entry name" value="LRR_8"/>
    <property type="match status" value="4"/>
</dbReference>
<keyword evidence="11" id="KW-1015">Disulfide bond</keyword>
<dbReference type="SMART" id="SM00369">
    <property type="entry name" value="LRR_TYP"/>
    <property type="match status" value="8"/>
</dbReference>
<evidence type="ECO:0000256" key="8">
    <source>
        <dbReference type="ARBA" id="ARBA00022989"/>
    </source>
</evidence>
<evidence type="ECO:0000256" key="13">
    <source>
        <dbReference type="SAM" id="MobiDB-lite"/>
    </source>
</evidence>
<dbReference type="InterPro" id="IPR001611">
    <property type="entry name" value="Leu-rich_rpt"/>
</dbReference>
<dbReference type="InterPro" id="IPR051432">
    <property type="entry name" value="KCNMA1_auxiliary"/>
</dbReference>
<organism evidence="17 18">
    <name type="scientific">Helobdella robusta</name>
    <name type="common">Californian leech</name>
    <dbReference type="NCBI Taxonomy" id="6412"/>
    <lineage>
        <taxon>Eukaryota</taxon>
        <taxon>Metazoa</taxon>
        <taxon>Spiralia</taxon>
        <taxon>Lophotrochozoa</taxon>
        <taxon>Annelida</taxon>
        <taxon>Clitellata</taxon>
        <taxon>Hirudinea</taxon>
        <taxon>Rhynchobdellida</taxon>
        <taxon>Glossiphoniidae</taxon>
        <taxon>Helobdella</taxon>
    </lineage>
</organism>
<evidence type="ECO:0000256" key="1">
    <source>
        <dbReference type="ARBA" id="ARBA00004162"/>
    </source>
</evidence>
<proteinExistence type="predicted"/>
<evidence type="ECO:0000256" key="11">
    <source>
        <dbReference type="ARBA" id="ARBA00023157"/>
    </source>
</evidence>
<keyword evidence="8 14" id="KW-1133">Transmembrane helix</keyword>
<evidence type="ECO:0008006" key="19">
    <source>
        <dbReference type="Google" id="ProtNLM"/>
    </source>
</evidence>
<dbReference type="InterPro" id="IPR003591">
    <property type="entry name" value="Leu-rich_rpt_typical-subtyp"/>
</dbReference>
<feature type="chain" id="PRO_5010980924" description="LRRCT domain-containing protein" evidence="15">
    <location>
        <begin position="25"/>
        <end position="482"/>
    </location>
</feature>
<comment type="subcellular location">
    <subcellularLocation>
        <location evidence="1">Cell membrane</location>
        <topology evidence="1">Single-pass membrane protein</topology>
    </subcellularLocation>
</comment>